<dbReference type="KEGG" id="sgz:C0216_30580"/>
<sequence length="145" mass="16110">MVMALSRYQSAHGLSEPFYRTVFERMDHGKNMHSRIDPGGTGHSYQAVLKIGAFVAKMIRVGEGVPMYQVPPDLPESVTVHPRWGKATWPGRSGRRTPAFRMRPGHGQAERRLLTSPRLDPFTARYSRSCQVPMASGRSFGSAGP</sequence>
<accession>A0A344UAE8</accession>
<feature type="region of interest" description="Disordered" evidence="1">
    <location>
        <begin position="85"/>
        <end position="108"/>
    </location>
</feature>
<evidence type="ECO:0000256" key="1">
    <source>
        <dbReference type="SAM" id="MobiDB-lite"/>
    </source>
</evidence>
<keyword evidence="3" id="KW-1185">Reference proteome</keyword>
<protein>
    <submittedName>
        <fullName evidence="2">Uncharacterized protein</fullName>
    </submittedName>
</protein>
<reference evidence="2 3" key="1">
    <citation type="submission" date="2018-01" db="EMBL/GenBank/DDBJ databases">
        <title>Draft genome Sequence of streptomyces globosus LZH-48.</title>
        <authorList>
            <person name="Ran K."/>
            <person name="Li Z."/>
            <person name="Wei S."/>
            <person name="Dong R."/>
        </authorList>
    </citation>
    <scope>NUCLEOTIDE SEQUENCE [LARGE SCALE GENOMIC DNA]</scope>
    <source>
        <strain evidence="2 3">LZH-48</strain>
        <plasmid evidence="2 3">unnamed1</plasmid>
    </source>
</reference>
<dbReference type="EMBL" id="CP030863">
    <property type="protein sequence ID" value="AXE27869.1"/>
    <property type="molecule type" value="Genomic_DNA"/>
</dbReference>
<evidence type="ECO:0000313" key="2">
    <source>
        <dbReference type="EMBL" id="AXE27869.1"/>
    </source>
</evidence>
<evidence type="ECO:0000313" key="3">
    <source>
        <dbReference type="Proteomes" id="UP000252004"/>
    </source>
</evidence>
<dbReference type="Proteomes" id="UP000252004">
    <property type="component" value="Plasmid unnamed1"/>
</dbReference>
<dbReference type="AlphaFoldDB" id="A0A344UAE8"/>
<geneLocation type="plasmid" evidence="2 3">
    <name>unnamed1</name>
</geneLocation>
<organism evidence="2 3">
    <name type="scientific">Streptomyces globosus</name>
    <dbReference type="NCBI Taxonomy" id="68209"/>
    <lineage>
        <taxon>Bacteria</taxon>
        <taxon>Bacillati</taxon>
        <taxon>Actinomycetota</taxon>
        <taxon>Actinomycetes</taxon>
        <taxon>Kitasatosporales</taxon>
        <taxon>Streptomycetaceae</taxon>
        <taxon>Streptomyces</taxon>
    </lineage>
</organism>
<name>A0A344UAE8_9ACTN</name>
<gene>
    <name evidence="2" type="ORF">C0216_30580</name>
</gene>
<proteinExistence type="predicted"/>
<keyword evidence="2" id="KW-0614">Plasmid</keyword>